<evidence type="ECO:0000256" key="7">
    <source>
        <dbReference type="ARBA" id="ARBA00023163"/>
    </source>
</evidence>
<feature type="binding site" evidence="10">
    <location>
        <position position="54"/>
    </location>
    <ligand>
        <name>Zn(2+)</name>
        <dbReference type="ChEBI" id="CHEBI:29105"/>
    </ligand>
</feature>
<keyword evidence="6" id="KW-0805">Transcription regulation</keyword>
<dbReference type="GO" id="GO:0008270">
    <property type="term" value="F:zinc ion binding"/>
    <property type="evidence" value="ECO:0007669"/>
    <property type="project" value="UniProtKB-UniRule"/>
</dbReference>
<feature type="domain" description="C2H2-type" evidence="12">
    <location>
        <begin position="407"/>
        <end position="434"/>
    </location>
</feature>
<dbReference type="PROSITE" id="PS00028">
    <property type="entry name" value="ZINC_FINGER_C2H2_1"/>
    <property type="match status" value="8"/>
</dbReference>
<dbReference type="PANTHER" id="PTHR24406">
    <property type="entry name" value="TRANSCRIPTIONAL REPRESSOR CTCFL-RELATED"/>
    <property type="match status" value="1"/>
</dbReference>
<dbReference type="InterPro" id="IPR013087">
    <property type="entry name" value="Znf_C2H2_type"/>
</dbReference>
<evidence type="ECO:0000313" key="15">
    <source>
        <dbReference type="Proteomes" id="UP000594454"/>
    </source>
</evidence>
<evidence type="ECO:0000256" key="3">
    <source>
        <dbReference type="ARBA" id="ARBA00022737"/>
    </source>
</evidence>
<evidence type="ECO:0000313" key="14">
    <source>
        <dbReference type="EMBL" id="CAD7085889.1"/>
    </source>
</evidence>
<feature type="compositionally biased region" description="Basic and acidic residues" evidence="11">
    <location>
        <begin position="210"/>
        <end position="222"/>
    </location>
</feature>
<reference evidence="14 15" key="1">
    <citation type="submission" date="2020-11" db="EMBL/GenBank/DDBJ databases">
        <authorList>
            <person name="Wallbank WR R."/>
            <person name="Pardo Diaz C."/>
            <person name="Kozak K."/>
            <person name="Martin S."/>
            <person name="Jiggins C."/>
            <person name="Moest M."/>
            <person name="Warren A I."/>
            <person name="Generalovic N T."/>
            <person name="Byers J.R.P. K."/>
            <person name="Montejo-Kovacevich G."/>
            <person name="Yen C E."/>
        </authorList>
    </citation>
    <scope>NUCLEOTIDE SEQUENCE [LARGE SCALE GENOMIC DNA]</scope>
</reference>
<evidence type="ECO:0000256" key="5">
    <source>
        <dbReference type="ARBA" id="ARBA00022833"/>
    </source>
</evidence>
<evidence type="ECO:0000256" key="10">
    <source>
        <dbReference type="PROSITE-ProRule" id="PRU01263"/>
    </source>
</evidence>
<keyword evidence="5 10" id="KW-0862">Zinc</keyword>
<dbReference type="PROSITE" id="PS50157">
    <property type="entry name" value="ZINC_FINGER_C2H2_2"/>
    <property type="match status" value="8"/>
</dbReference>
<dbReference type="Pfam" id="PF07776">
    <property type="entry name" value="zf-AD"/>
    <property type="match status" value="1"/>
</dbReference>
<gene>
    <name evidence="14" type="ORF">HERILL_LOCUS8704</name>
</gene>
<evidence type="ECO:0000256" key="11">
    <source>
        <dbReference type="SAM" id="MobiDB-lite"/>
    </source>
</evidence>
<dbReference type="FunFam" id="3.30.160.60:FF:000145">
    <property type="entry name" value="Zinc finger protein 574"/>
    <property type="match status" value="1"/>
</dbReference>
<feature type="domain" description="C2H2-type" evidence="12">
    <location>
        <begin position="233"/>
        <end position="262"/>
    </location>
</feature>
<dbReference type="AlphaFoldDB" id="A0A7R8URV3"/>
<dbReference type="SUPFAM" id="SSF57716">
    <property type="entry name" value="Glucocorticoid receptor-like (DNA-binding domain)"/>
    <property type="match status" value="1"/>
</dbReference>
<dbReference type="Pfam" id="PF13912">
    <property type="entry name" value="zf-C2H2_6"/>
    <property type="match status" value="1"/>
</dbReference>
<feature type="domain" description="C2H2-type" evidence="12">
    <location>
        <begin position="295"/>
        <end position="323"/>
    </location>
</feature>
<comment type="subcellular location">
    <subcellularLocation>
        <location evidence="1">Nucleus</location>
    </subcellularLocation>
</comment>
<keyword evidence="7" id="KW-0804">Transcription</keyword>
<dbReference type="SUPFAM" id="SSF57667">
    <property type="entry name" value="beta-beta-alpha zinc fingers"/>
    <property type="match status" value="5"/>
</dbReference>
<keyword evidence="3" id="KW-0677">Repeat</keyword>
<keyword evidence="2 10" id="KW-0479">Metal-binding</keyword>
<evidence type="ECO:0000256" key="2">
    <source>
        <dbReference type="ARBA" id="ARBA00022723"/>
    </source>
</evidence>
<keyword evidence="4 9" id="KW-0863">Zinc-finger</keyword>
<dbReference type="Pfam" id="PF00096">
    <property type="entry name" value="zf-C2H2"/>
    <property type="match status" value="4"/>
</dbReference>
<feature type="domain" description="C2H2-type" evidence="12">
    <location>
        <begin position="379"/>
        <end position="406"/>
    </location>
</feature>
<evidence type="ECO:0000259" key="13">
    <source>
        <dbReference type="PROSITE" id="PS51915"/>
    </source>
</evidence>
<sequence length="486" mass="56071">MLTSWRQWCRLCAKEHSSIDIFFKNENNCDIADIIRKFFQLSISPLDEAPVTICSTCYQFLLSVARFSERIAKVEAMYASIAYDEVNSVDYSSLKFQFGLVKEEPHSNFVSSKCDQSTDTTDLTIEFLPTEVYKIEEQPLGESTLQYQNVDDAVIEEVEEKIDPLVQQLFTMDQLDNVDKESIPDLCTDYLEDEEDDEDEIEEKAEEEDVQKSKRDSGESPKKKGRKRKEPPFQCNKCDKAFLQRNALRYHKRVSHFTGEKKEFQCQRCDKKFPTRRRAEQHEIVHLEPDQKPAFPCPHCDKHFTKTTNLQTHIRTIHVGERPFICESCGKSFATKGALKEHNYTHMDETPFQCSACPKKFKTLARLKTHEDIHTGTMYVCPNCGLILNTKRTLQMHMVVHSDQKKHKCTICNSEFKRAKALKNHLILHSGLRPYTCPFCDKTFANGSNCRSHKKKAHPQELAAMEAAGETCRATNIPKLEQLKAS</sequence>
<organism evidence="14 15">
    <name type="scientific">Hermetia illucens</name>
    <name type="common">Black soldier fly</name>
    <dbReference type="NCBI Taxonomy" id="343691"/>
    <lineage>
        <taxon>Eukaryota</taxon>
        <taxon>Metazoa</taxon>
        <taxon>Ecdysozoa</taxon>
        <taxon>Arthropoda</taxon>
        <taxon>Hexapoda</taxon>
        <taxon>Insecta</taxon>
        <taxon>Pterygota</taxon>
        <taxon>Neoptera</taxon>
        <taxon>Endopterygota</taxon>
        <taxon>Diptera</taxon>
        <taxon>Brachycera</taxon>
        <taxon>Stratiomyomorpha</taxon>
        <taxon>Stratiomyidae</taxon>
        <taxon>Hermetiinae</taxon>
        <taxon>Hermetia</taxon>
    </lineage>
</organism>
<dbReference type="SMART" id="SM00868">
    <property type="entry name" value="zf-AD"/>
    <property type="match status" value="1"/>
</dbReference>
<feature type="domain" description="ZAD" evidence="13">
    <location>
        <begin position="7"/>
        <end position="81"/>
    </location>
</feature>
<dbReference type="FunCoup" id="A0A7R8URV3">
    <property type="interactions" value="170"/>
</dbReference>
<feature type="domain" description="C2H2-type" evidence="12">
    <location>
        <begin position="264"/>
        <end position="291"/>
    </location>
</feature>
<dbReference type="OMA" id="ICARSFI"/>
<name>A0A7R8URV3_HERIL</name>
<dbReference type="InterPro" id="IPR050888">
    <property type="entry name" value="ZnF_C2H2-type_TF"/>
</dbReference>
<dbReference type="PROSITE" id="PS51915">
    <property type="entry name" value="ZAD"/>
    <property type="match status" value="1"/>
</dbReference>
<dbReference type="Gene3D" id="3.30.160.60">
    <property type="entry name" value="Classic Zinc Finger"/>
    <property type="match status" value="6"/>
</dbReference>
<evidence type="ECO:0000256" key="1">
    <source>
        <dbReference type="ARBA" id="ARBA00004123"/>
    </source>
</evidence>
<feature type="domain" description="C2H2-type" evidence="12">
    <location>
        <begin position="435"/>
        <end position="463"/>
    </location>
</feature>
<evidence type="ECO:0000256" key="9">
    <source>
        <dbReference type="PROSITE-ProRule" id="PRU00042"/>
    </source>
</evidence>
<feature type="binding site" evidence="10">
    <location>
        <position position="57"/>
    </location>
    <ligand>
        <name>Zn(2+)</name>
        <dbReference type="ChEBI" id="CHEBI:29105"/>
    </ligand>
</feature>
<keyword evidence="15" id="KW-1185">Reference proteome</keyword>
<dbReference type="OrthoDB" id="6077919at2759"/>
<keyword evidence="8" id="KW-0539">Nucleus</keyword>
<dbReference type="Proteomes" id="UP000594454">
    <property type="component" value="Chromosome 3"/>
</dbReference>
<evidence type="ECO:0000256" key="8">
    <source>
        <dbReference type="ARBA" id="ARBA00023242"/>
    </source>
</evidence>
<feature type="domain" description="C2H2-type" evidence="12">
    <location>
        <begin position="324"/>
        <end position="351"/>
    </location>
</feature>
<feature type="binding site" evidence="10">
    <location>
        <position position="12"/>
    </location>
    <ligand>
        <name>Zn(2+)</name>
        <dbReference type="ChEBI" id="CHEBI:29105"/>
    </ligand>
</feature>
<evidence type="ECO:0000256" key="4">
    <source>
        <dbReference type="ARBA" id="ARBA00022771"/>
    </source>
</evidence>
<dbReference type="GO" id="GO:0005634">
    <property type="term" value="C:nucleus"/>
    <property type="evidence" value="ECO:0007669"/>
    <property type="project" value="UniProtKB-SubCell"/>
</dbReference>
<dbReference type="InParanoid" id="A0A7R8URV3"/>
<dbReference type="SMART" id="SM00355">
    <property type="entry name" value="ZnF_C2H2"/>
    <property type="match status" value="8"/>
</dbReference>
<dbReference type="InterPro" id="IPR036236">
    <property type="entry name" value="Znf_C2H2_sf"/>
</dbReference>
<feature type="domain" description="C2H2-type" evidence="12">
    <location>
        <begin position="352"/>
        <end position="379"/>
    </location>
</feature>
<feature type="compositionally biased region" description="Acidic residues" evidence="11">
    <location>
        <begin position="193"/>
        <end position="209"/>
    </location>
</feature>
<accession>A0A7R8URV3</accession>
<evidence type="ECO:0000259" key="12">
    <source>
        <dbReference type="PROSITE" id="PS50157"/>
    </source>
</evidence>
<dbReference type="InterPro" id="IPR012934">
    <property type="entry name" value="Znf_AD"/>
</dbReference>
<proteinExistence type="predicted"/>
<dbReference type="Gene3D" id="3.40.1800.20">
    <property type="match status" value="1"/>
</dbReference>
<feature type="binding site" evidence="10">
    <location>
        <position position="9"/>
    </location>
    <ligand>
        <name>Zn(2+)</name>
        <dbReference type="ChEBI" id="CHEBI:29105"/>
    </ligand>
</feature>
<dbReference type="EMBL" id="LR899011">
    <property type="protein sequence ID" value="CAD7085889.1"/>
    <property type="molecule type" value="Genomic_DNA"/>
</dbReference>
<feature type="region of interest" description="Disordered" evidence="11">
    <location>
        <begin position="193"/>
        <end position="232"/>
    </location>
</feature>
<dbReference type="FunFam" id="3.30.160.60:FF:000130">
    <property type="entry name" value="Spalt-like transcription factor 4"/>
    <property type="match status" value="1"/>
</dbReference>
<protein>
    <submittedName>
        <fullName evidence="14">Uncharacterized protein</fullName>
    </submittedName>
</protein>
<evidence type="ECO:0000256" key="6">
    <source>
        <dbReference type="ARBA" id="ARBA00023015"/>
    </source>
</evidence>